<feature type="compositionally biased region" description="Basic and acidic residues" evidence="1">
    <location>
        <begin position="307"/>
        <end position="321"/>
    </location>
</feature>
<sequence>MKKLLLLGSLFVSSIGFAQELDAKIDTTKIKIGEPVRLTYSIDFNKGDKIQFQSLKDTLSYHIEIIDQKIDTVMEGEKKKIVHQLDLTSYDAGEYFIPTIPVEKNGEIFRTPSFQIDVQDVEVDTAQAKVHPIKPIMSVEYTMRDYWNKYWIYGIVALVLFIIALVLIVLFIRSKSRNLKNNEPKTPYEEMVLGLKSLDAKKYLNRGEQREYYTQLSFILRRYIGKVYHFSALEILSDDLAKTIENREDVITEDKQTFRKFLFDSDLVKFAKQELNEEKNTTYRTWVGEFVERIKPLDLPENDSETEDKVTGEKYKKWDNS</sequence>
<protein>
    <recommendedName>
        <fullName evidence="6">Protein BatD</fullName>
    </recommendedName>
</protein>
<evidence type="ECO:0000313" key="4">
    <source>
        <dbReference type="EMBL" id="RLZ06879.1"/>
    </source>
</evidence>
<evidence type="ECO:0000256" key="2">
    <source>
        <dbReference type="SAM" id="Phobius"/>
    </source>
</evidence>
<feature type="chain" id="PRO_5018043827" description="Protein BatD" evidence="3">
    <location>
        <begin position="19"/>
        <end position="321"/>
    </location>
</feature>
<name>A0A3L9M8L5_9FLAO</name>
<feature type="signal peptide" evidence="3">
    <location>
        <begin position="1"/>
        <end position="18"/>
    </location>
</feature>
<keyword evidence="2" id="KW-0472">Membrane</keyword>
<organism evidence="4 5">
    <name type="scientific">Faecalibacter macacae</name>
    <dbReference type="NCBI Taxonomy" id="1859289"/>
    <lineage>
        <taxon>Bacteria</taxon>
        <taxon>Pseudomonadati</taxon>
        <taxon>Bacteroidota</taxon>
        <taxon>Flavobacteriia</taxon>
        <taxon>Flavobacteriales</taxon>
        <taxon>Weeksellaceae</taxon>
        <taxon>Faecalibacter</taxon>
    </lineage>
</organism>
<keyword evidence="5" id="KW-1185">Reference proteome</keyword>
<keyword evidence="2" id="KW-0812">Transmembrane</keyword>
<dbReference type="Pfam" id="PF13584">
    <property type="entry name" value="BatD"/>
    <property type="match status" value="1"/>
</dbReference>
<feature type="region of interest" description="Disordered" evidence="1">
    <location>
        <begin position="298"/>
        <end position="321"/>
    </location>
</feature>
<keyword evidence="2" id="KW-1133">Transmembrane helix</keyword>
<proteinExistence type="predicted"/>
<evidence type="ECO:0000313" key="5">
    <source>
        <dbReference type="Proteomes" id="UP000275348"/>
    </source>
</evidence>
<feature type="transmembrane region" description="Helical" evidence="2">
    <location>
        <begin position="150"/>
        <end position="172"/>
    </location>
</feature>
<dbReference type="Proteomes" id="UP000275348">
    <property type="component" value="Unassembled WGS sequence"/>
</dbReference>
<dbReference type="OrthoDB" id="9807384at2"/>
<dbReference type="AlphaFoldDB" id="A0A3L9M8L5"/>
<evidence type="ECO:0000256" key="1">
    <source>
        <dbReference type="SAM" id="MobiDB-lite"/>
    </source>
</evidence>
<accession>A0A3L9M8L5</accession>
<evidence type="ECO:0008006" key="6">
    <source>
        <dbReference type="Google" id="ProtNLM"/>
    </source>
</evidence>
<dbReference type="RefSeq" id="WP_121935526.1">
    <property type="nucleotide sequence ID" value="NZ_RDOJ01000021.1"/>
</dbReference>
<gene>
    <name evidence="4" type="ORF">EAH69_12390</name>
</gene>
<dbReference type="InterPro" id="IPR025738">
    <property type="entry name" value="BatD"/>
</dbReference>
<keyword evidence="3" id="KW-0732">Signal</keyword>
<comment type="caution">
    <text evidence="4">The sequence shown here is derived from an EMBL/GenBank/DDBJ whole genome shotgun (WGS) entry which is preliminary data.</text>
</comment>
<dbReference type="EMBL" id="RDOJ01000021">
    <property type="protein sequence ID" value="RLZ06879.1"/>
    <property type="molecule type" value="Genomic_DNA"/>
</dbReference>
<reference evidence="4 5" key="1">
    <citation type="submission" date="2018-10" db="EMBL/GenBank/DDBJ databases">
        <authorList>
            <person name="Chen X."/>
        </authorList>
    </citation>
    <scope>NUCLEOTIDE SEQUENCE [LARGE SCALE GENOMIC DNA]</scope>
    <source>
        <strain evidence="4 5">YIM 102668</strain>
    </source>
</reference>
<evidence type="ECO:0000256" key="3">
    <source>
        <dbReference type="SAM" id="SignalP"/>
    </source>
</evidence>